<evidence type="ECO:0000313" key="1">
    <source>
        <dbReference type="EMBL" id="KAK7503081.1"/>
    </source>
</evidence>
<protein>
    <submittedName>
        <fullName evidence="1">Uncharacterized protein</fullName>
    </submittedName>
</protein>
<keyword evidence="2" id="KW-1185">Reference proteome</keyword>
<dbReference type="EMBL" id="JACVVK020000022">
    <property type="protein sequence ID" value="KAK7503081.1"/>
    <property type="molecule type" value="Genomic_DNA"/>
</dbReference>
<comment type="caution">
    <text evidence="1">The sequence shown here is derived from an EMBL/GenBank/DDBJ whole genome shotgun (WGS) entry which is preliminary data.</text>
</comment>
<sequence length="108" mass="11943">MDLSSFTGIQMNFVVGVYNAFLSSRRKLLLSCRGTLYEPRSSSVLTPSTRHGYCSCPAHYATSQGSNFRICAERPAGTRGRLPMTTSHLCVSRLTSKNLLHVKFEHGS</sequence>
<dbReference type="AlphaFoldDB" id="A0ABD0LU89"/>
<name>A0ABD0LU89_9CAEN</name>
<dbReference type="Proteomes" id="UP001519460">
    <property type="component" value="Unassembled WGS sequence"/>
</dbReference>
<reference evidence="1 2" key="1">
    <citation type="journal article" date="2023" name="Sci. Data">
        <title>Genome assembly of the Korean intertidal mud-creeper Batillaria attramentaria.</title>
        <authorList>
            <person name="Patra A.K."/>
            <person name="Ho P.T."/>
            <person name="Jun S."/>
            <person name="Lee S.J."/>
            <person name="Kim Y."/>
            <person name="Won Y.J."/>
        </authorList>
    </citation>
    <scope>NUCLEOTIDE SEQUENCE [LARGE SCALE GENOMIC DNA]</scope>
    <source>
        <strain evidence="1">Wonlab-2016</strain>
    </source>
</reference>
<gene>
    <name evidence="1" type="ORF">BaRGS_00005707</name>
</gene>
<proteinExistence type="predicted"/>
<evidence type="ECO:0000313" key="2">
    <source>
        <dbReference type="Proteomes" id="UP001519460"/>
    </source>
</evidence>
<organism evidence="1 2">
    <name type="scientific">Batillaria attramentaria</name>
    <dbReference type="NCBI Taxonomy" id="370345"/>
    <lineage>
        <taxon>Eukaryota</taxon>
        <taxon>Metazoa</taxon>
        <taxon>Spiralia</taxon>
        <taxon>Lophotrochozoa</taxon>
        <taxon>Mollusca</taxon>
        <taxon>Gastropoda</taxon>
        <taxon>Caenogastropoda</taxon>
        <taxon>Sorbeoconcha</taxon>
        <taxon>Cerithioidea</taxon>
        <taxon>Batillariidae</taxon>
        <taxon>Batillaria</taxon>
    </lineage>
</organism>
<accession>A0ABD0LU89</accession>